<evidence type="ECO:0000313" key="1">
    <source>
        <dbReference type="EMBL" id="ARS90393.1"/>
    </source>
</evidence>
<dbReference type="InterPro" id="IPR016024">
    <property type="entry name" value="ARM-type_fold"/>
</dbReference>
<accession>A0A2Z2HUE4</accession>
<name>A0A2Z2HUE4_9EURY</name>
<gene>
    <name evidence="1" type="ORF">B1756_12090</name>
</gene>
<dbReference type="KEGG" id="naj:B1756_12090"/>
<keyword evidence="2" id="KW-1185">Reference proteome</keyword>
<evidence type="ECO:0000313" key="2">
    <source>
        <dbReference type="Proteomes" id="UP000250088"/>
    </source>
</evidence>
<reference evidence="2" key="1">
    <citation type="submission" date="2017-02" db="EMBL/GenBank/DDBJ databases">
        <title>Natronthermophilus aegyptiacus gen. nov.,sp. nov., an aerobic, extremely halophilic alkalithermophilic archaeon isolated from the athalassohaline Wadi An Natrun, Egypt.</title>
        <authorList>
            <person name="Zhao B."/>
        </authorList>
    </citation>
    <scope>NUCLEOTIDE SEQUENCE [LARGE SCALE GENOMIC DNA]</scope>
    <source>
        <strain evidence="2">JW/NM-HA 15</strain>
    </source>
</reference>
<sequence>MDGGNAVGKQGGSSVDLPSILARLDSEVASERRAAVADVVAHVEDAPDACLPTVPKLRSLLADDLECHTEIADCLATLAAYSPADVAPSVDEIVAFVLENPTDDATPALVRALEAVAGDRPTALTDHVDAAAVALESDDPAARAAGARILEHLATETETSLESMRERLTDLATDDPNASVRERAAAVLEHLER</sequence>
<dbReference type="Proteomes" id="UP000250088">
    <property type="component" value="Chromosome"/>
</dbReference>
<dbReference type="InterPro" id="IPR011989">
    <property type="entry name" value="ARM-like"/>
</dbReference>
<dbReference type="GeneID" id="32894829"/>
<protein>
    <submittedName>
        <fullName evidence="1">Uncharacterized protein</fullName>
    </submittedName>
</protein>
<dbReference type="RefSeq" id="WP_086888765.1">
    <property type="nucleotide sequence ID" value="NZ_CP019893.1"/>
</dbReference>
<proteinExistence type="predicted"/>
<dbReference type="SUPFAM" id="SSF48371">
    <property type="entry name" value="ARM repeat"/>
    <property type="match status" value="1"/>
</dbReference>
<organism evidence="1 2">
    <name type="scientific">Natrarchaeobaculum aegyptiacum</name>
    <dbReference type="NCBI Taxonomy" id="745377"/>
    <lineage>
        <taxon>Archaea</taxon>
        <taxon>Methanobacteriati</taxon>
        <taxon>Methanobacteriota</taxon>
        <taxon>Stenosarchaea group</taxon>
        <taxon>Halobacteria</taxon>
        <taxon>Halobacteriales</taxon>
        <taxon>Natrialbaceae</taxon>
        <taxon>Natrarchaeobaculum</taxon>
    </lineage>
</organism>
<dbReference type="Gene3D" id="1.25.10.10">
    <property type="entry name" value="Leucine-rich Repeat Variant"/>
    <property type="match status" value="1"/>
</dbReference>
<dbReference type="EMBL" id="CP019893">
    <property type="protein sequence ID" value="ARS90393.1"/>
    <property type="molecule type" value="Genomic_DNA"/>
</dbReference>
<dbReference type="AlphaFoldDB" id="A0A2Z2HUE4"/>
<dbReference type="OrthoDB" id="197870at2157"/>